<dbReference type="InterPro" id="IPR050095">
    <property type="entry name" value="ECF_ABC_transporter_ATP-bd"/>
</dbReference>
<dbReference type="EMBL" id="JAZHPZ010000013">
    <property type="protein sequence ID" value="MEF2968225.1"/>
    <property type="molecule type" value="Genomic_DNA"/>
</dbReference>
<evidence type="ECO:0000313" key="13">
    <source>
        <dbReference type="Proteomes" id="UP001306950"/>
    </source>
</evidence>
<comment type="caution">
    <text evidence="12">The sequence shown here is derived from an EMBL/GenBank/DDBJ whole genome shotgun (WGS) entry which is preliminary data.</text>
</comment>
<evidence type="ECO:0000256" key="3">
    <source>
        <dbReference type="ARBA" id="ARBA00022448"/>
    </source>
</evidence>
<protein>
    <submittedName>
        <fullName evidence="12">DUF3744 domain-containing protein</fullName>
    </submittedName>
</protein>
<name>A0ABU7VWS4_9BACL</name>
<dbReference type="PROSITE" id="PS50893">
    <property type="entry name" value="ABC_TRANSPORTER_2"/>
    <property type="match status" value="2"/>
</dbReference>
<feature type="domain" description="ABC transporter" evidence="11">
    <location>
        <begin position="317"/>
        <end position="551"/>
    </location>
</feature>
<keyword evidence="3" id="KW-0813">Transport</keyword>
<dbReference type="SUPFAM" id="SSF52540">
    <property type="entry name" value="P-loop containing nucleoside triphosphate hydrolases"/>
    <property type="match status" value="2"/>
</dbReference>
<evidence type="ECO:0000256" key="8">
    <source>
        <dbReference type="ARBA" id="ARBA00022967"/>
    </source>
</evidence>
<dbReference type="CDD" id="cd03225">
    <property type="entry name" value="ABC_cobalt_CbiO_domain1"/>
    <property type="match status" value="2"/>
</dbReference>
<keyword evidence="7" id="KW-0067">ATP-binding</keyword>
<dbReference type="Pfam" id="PF00005">
    <property type="entry name" value="ABC_tran"/>
    <property type="match status" value="2"/>
</dbReference>
<dbReference type="InterPro" id="IPR017871">
    <property type="entry name" value="ABC_transporter-like_CS"/>
</dbReference>
<keyword evidence="4" id="KW-1003">Cell membrane</keyword>
<evidence type="ECO:0000256" key="6">
    <source>
        <dbReference type="ARBA" id="ARBA00022741"/>
    </source>
</evidence>
<reference evidence="12 13" key="1">
    <citation type="submission" date="2024-02" db="EMBL/GenBank/DDBJ databases">
        <title>A nitrogen-fixing paenibacillus bacterium.</title>
        <authorList>
            <person name="Zhang W.L."/>
            <person name="Chen S.F."/>
        </authorList>
    </citation>
    <scope>NUCLEOTIDE SEQUENCE [LARGE SCALE GENOMIC DNA]</scope>
    <source>
        <strain evidence="12 13">M1</strain>
    </source>
</reference>
<comment type="similarity">
    <text evidence="2">Belongs to the ABC transporter superfamily.</text>
</comment>
<dbReference type="InterPro" id="IPR022216">
    <property type="entry name" value="ABC_Co_transporter"/>
</dbReference>
<dbReference type="InterPro" id="IPR003439">
    <property type="entry name" value="ABC_transporter-like_ATP-bd"/>
</dbReference>
<gene>
    <name evidence="12" type="ORF">V3851_20545</name>
</gene>
<evidence type="ECO:0000256" key="5">
    <source>
        <dbReference type="ARBA" id="ARBA00022737"/>
    </source>
</evidence>
<dbReference type="PROSITE" id="PS00211">
    <property type="entry name" value="ABC_TRANSPORTER_1"/>
    <property type="match status" value="2"/>
</dbReference>
<dbReference type="Gene3D" id="3.40.50.300">
    <property type="entry name" value="P-loop containing nucleotide triphosphate hydrolases"/>
    <property type="match status" value="2"/>
</dbReference>
<proteinExistence type="inferred from homology"/>
<dbReference type="InterPro" id="IPR003593">
    <property type="entry name" value="AAA+_ATPase"/>
</dbReference>
<sequence>MQPAISFRNFSFRYKSQAQATLNNIYLDIAPGEKIWIAGPSGSGKSTLAHCINGLIPFSYGGEVSGSLYIGGREMSGQEIFERSRRIGTILQNPDAQFVGQTVGEDVAFQMENEQVPQPEMKVRVYESLDLVGMLAYEGQGPHDLSGGQKQRVSLAGVLTSNADILLFDEPLANLDPESGIRAMQLIEEIHRTGGKTVIIIEHRVEDVLAQPVDRIIVMNEGEIAAIGTPEALLRDGTLPRYGLRQPLYLNALEYAGISLEKVEELRTPESVRISARDGEGSPVTHEGEFRKALDAWAGGDADEPILHREAPGEALLELRNVSFAYTRRGNDAVRDVSFSIRAGERVALLGGNGAGKSTLSGLITGLLKPRSGTIALRGEDLAGWSIRKRGAEIGYVMQNPNHMITQHMIRDEVALGLAARGVPSPERERRADEALQICGLYPYRNWPVSGLSFGQKKRLTIAAILALEPRLMILDEPTAGQDYRHYTEFMDFIDRLAGRGMAFLFITHDMHLALEYADRAIVMAEGGIIASDPVARVLADGEVAGKARLRETSLSRFAKAWGLTSPPRFLQAFIEAEKKVKQAHEQ</sequence>
<evidence type="ECO:0000256" key="7">
    <source>
        <dbReference type="ARBA" id="ARBA00022840"/>
    </source>
</evidence>
<dbReference type="InterPro" id="IPR027417">
    <property type="entry name" value="P-loop_NTPase"/>
</dbReference>
<dbReference type="PANTHER" id="PTHR43553:SF26">
    <property type="entry name" value="ABC TRANSPORTER ATP-BINDING PROTEIN BC_2655-RELATED"/>
    <property type="match status" value="1"/>
</dbReference>
<dbReference type="SMART" id="SM00382">
    <property type="entry name" value="AAA"/>
    <property type="match status" value="2"/>
</dbReference>
<keyword evidence="9" id="KW-0472">Membrane</keyword>
<dbReference type="RefSeq" id="WP_331848435.1">
    <property type="nucleotide sequence ID" value="NZ_JAZHPZ010000013.1"/>
</dbReference>
<dbReference type="PANTHER" id="PTHR43553">
    <property type="entry name" value="HEAVY METAL TRANSPORTER"/>
    <property type="match status" value="1"/>
</dbReference>
<evidence type="ECO:0000256" key="2">
    <source>
        <dbReference type="ARBA" id="ARBA00005417"/>
    </source>
</evidence>
<evidence type="ECO:0000259" key="11">
    <source>
        <dbReference type="PROSITE" id="PS50893"/>
    </source>
</evidence>
<keyword evidence="6" id="KW-0547">Nucleotide-binding</keyword>
<accession>A0ABU7VWS4</accession>
<feature type="domain" description="ABC transporter" evidence="11">
    <location>
        <begin position="5"/>
        <end position="246"/>
    </location>
</feature>
<dbReference type="Proteomes" id="UP001306950">
    <property type="component" value="Unassembled WGS sequence"/>
</dbReference>
<evidence type="ECO:0000256" key="4">
    <source>
        <dbReference type="ARBA" id="ARBA00022475"/>
    </source>
</evidence>
<evidence type="ECO:0000256" key="10">
    <source>
        <dbReference type="ARBA" id="ARBA00025157"/>
    </source>
</evidence>
<organism evidence="12 13">
    <name type="scientific">Paenibacillus haidiansis</name>
    <dbReference type="NCBI Taxonomy" id="1574488"/>
    <lineage>
        <taxon>Bacteria</taxon>
        <taxon>Bacillati</taxon>
        <taxon>Bacillota</taxon>
        <taxon>Bacilli</taxon>
        <taxon>Bacillales</taxon>
        <taxon>Paenibacillaceae</taxon>
        <taxon>Paenibacillus</taxon>
    </lineage>
</organism>
<keyword evidence="8" id="KW-1278">Translocase</keyword>
<evidence type="ECO:0000313" key="12">
    <source>
        <dbReference type="EMBL" id="MEF2968225.1"/>
    </source>
</evidence>
<evidence type="ECO:0000256" key="9">
    <source>
        <dbReference type="ARBA" id="ARBA00023136"/>
    </source>
</evidence>
<evidence type="ECO:0000256" key="1">
    <source>
        <dbReference type="ARBA" id="ARBA00004202"/>
    </source>
</evidence>
<comment type="subcellular location">
    <subcellularLocation>
        <location evidence="1">Cell membrane</location>
        <topology evidence="1">Peripheral membrane protein</topology>
    </subcellularLocation>
</comment>
<dbReference type="InterPro" id="IPR015856">
    <property type="entry name" value="ABC_transpr_CbiO/EcfA_su"/>
</dbReference>
<keyword evidence="13" id="KW-1185">Reference proteome</keyword>
<keyword evidence="5" id="KW-0677">Repeat</keyword>
<dbReference type="NCBIfam" id="NF010167">
    <property type="entry name" value="PRK13648.1"/>
    <property type="match status" value="2"/>
</dbReference>
<dbReference type="Pfam" id="PF12558">
    <property type="entry name" value="DUF3744"/>
    <property type="match status" value="1"/>
</dbReference>
<comment type="function">
    <text evidence="10">Probably part of an ABC transporter complex. Responsible for energy coupling to the transport system.</text>
</comment>